<reference evidence="2" key="1">
    <citation type="submission" date="2016-10" db="EMBL/GenBank/DDBJ databases">
        <authorList>
            <person name="Varghese N."/>
            <person name="Submissions S."/>
        </authorList>
    </citation>
    <scope>NUCLEOTIDE SEQUENCE [LARGE SCALE GENOMIC DNA]</scope>
    <source>
        <strain evidence="2">DSM 8344</strain>
    </source>
</reference>
<name>A0A1G8EHI2_9FIRM</name>
<sequence>MDRTNESLERLIDYEKKYCNSAKLANSQMMYWFYKVLGNNSWKEVIPDIDNWVYHYEQFLDAGGDPYQLKQEGTFLGKYF</sequence>
<proteinExistence type="predicted"/>
<protein>
    <submittedName>
        <fullName evidence="1">Uncharacterized protein</fullName>
    </submittedName>
</protein>
<dbReference type="OrthoDB" id="1798645at2"/>
<keyword evidence="2" id="KW-1185">Reference proteome</keyword>
<dbReference type="RefSeq" id="WP_092334364.1">
    <property type="nucleotide sequence ID" value="NZ_FNCP01000017.1"/>
</dbReference>
<accession>A0A1G8EHI2</accession>
<evidence type="ECO:0000313" key="1">
    <source>
        <dbReference type="EMBL" id="SDH69291.1"/>
    </source>
</evidence>
<evidence type="ECO:0000313" key="2">
    <source>
        <dbReference type="Proteomes" id="UP000198656"/>
    </source>
</evidence>
<dbReference type="STRING" id="1121419.SAMN05443529_11723"/>
<gene>
    <name evidence="1" type="ORF">SAMN05443529_11723</name>
</gene>
<dbReference type="Proteomes" id="UP000198656">
    <property type="component" value="Unassembled WGS sequence"/>
</dbReference>
<dbReference type="EMBL" id="FNCP01000017">
    <property type="protein sequence ID" value="SDH69291.1"/>
    <property type="molecule type" value="Genomic_DNA"/>
</dbReference>
<organism evidence="1 2">
    <name type="scientific">Desulfosporosinus hippei DSM 8344</name>
    <dbReference type="NCBI Taxonomy" id="1121419"/>
    <lineage>
        <taxon>Bacteria</taxon>
        <taxon>Bacillati</taxon>
        <taxon>Bacillota</taxon>
        <taxon>Clostridia</taxon>
        <taxon>Eubacteriales</taxon>
        <taxon>Desulfitobacteriaceae</taxon>
        <taxon>Desulfosporosinus</taxon>
    </lineage>
</organism>
<dbReference type="AlphaFoldDB" id="A0A1G8EHI2"/>